<accession>A0ABS1CE12</accession>
<gene>
    <name evidence="1" type="ORF">CKO31_05155</name>
</gene>
<name>A0ABS1CE12_9GAMM</name>
<comment type="caution">
    <text evidence="1">The sequence shown here is derived from an EMBL/GenBank/DDBJ whole genome shotgun (WGS) entry which is preliminary data.</text>
</comment>
<dbReference type="RefSeq" id="WP_200234689.1">
    <property type="nucleotide sequence ID" value="NZ_NRRV01000008.1"/>
</dbReference>
<evidence type="ECO:0000313" key="1">
    <source>
        <dbReference type="EMBL" id="MBK1630138.1"/>
    </source>
</evidence>
<organism evidence="1 2">
    <name type="scientific">Thiohalocapsa halophila</name>
    <dbReference type="NCBI Taxonomy" id="69359"/>
    <lineage>
        <taxon>Bacteria</taxon>
        <taxon>Pseudomonadati</taxon>
        <taxon>Pseudomonadota</taxon>
        <taxon>Gammaproteobacteria</taxon>
        <taxon>Chromatiales</taxon>
        <taxon>Chromatiaceae</taxon>
        <taxon>Thiohalocapsa</taxon>
    </lineage>
</organism>
<reference evidence="1 2" key="1">
    <citation type="journal article" date="2020" name="Microorganisms">
        <title>Osmotic Adaptation and Compatible Solute Biosynthesis of Phototrophic Bacteria as Revealed from Genome Analyses.</title>
        <authorList>
            <person name="Imhoff J.F."/>
            <person name="Rahn T."/>
            <person name="Kunzel S."/>
            <person name="Keller A."/>
            <person name="Neulinger S.C."/>
        </authorList>
    </citation>
    <scope>NUCLEOTIDE SEQUENCE [LARGE SCALE GENOMIC DNA]</scope>
    <source>
        <strain evidence="1 2">DSM 6210</strain>
    </source>
</reference>
<proteinExistence type="predicted"/>
<keyword evidence="2" id="KW-1185">Reference proteome</keyword>
<protein>
    <recommendedName>
        <fullName evidence="3">DUF4911 domain-containing protein</fullName>
    </recommendedName>
</protein>
<dbReference type="EMBL" id="NRRV01000008">
    <property type="protein sequence ID" value="MBK1630138.1"/>
    <property type="molecule type" value="Genomic_DNA"/>
</dbReference>
<sequence length="163" mass="18179">MTPETARIVHRSTGRLRLRLPQRRHDLPFFLSLYESLRAQPEIDEVSINPATASVLIWLDPAREDALAGALTRSGLAPLEDHQLHPEHAERHLFHVSVNDMRIVVFLIMTTLSIHQLLKGQLLAPALTMLLYVVDLAVGMRMERDAAAGHEHQPAPTGPTGNI</sequence>
<evidence type="ECO:0008006" key="3">
    <source>
        <dbReference type="Google" id="ProtNLM"/>
    </source>
</evidence>
<evidence type="ECO:0000313" key="2">
    <source>
        <dbReference type="Proteomes" id="UP000748752"/>
    </source>
</evidence>
<dbReference type="Proteomes" id="UP000748752">
    <property type="component" value="Unassembled WGS sequence"/>
</dbReference>